<keyword evidence="2" id="KW-1185">Reference proteome</keyword>
<evidence type="ECO:0000313" key="2">
    <source>
        <dbReference type="Proteomes" id="UP001239111"/>
    </source>
</evidence>
<protein>
    <submittedName>
        <fullName evidence="1">Uncharacterized protein</fullName>
    </submittedName>
</protein>
<dbReference type="Proteomes" id="UP001239111">
    <property type="component" value="Chromosome 2"/>
</dbReference>
<reference evidence="1" key="1">
    <citation type="submission" date="2023-04" db="EMBL/GenBank/DDBJ databases">
        <title>A chromosome-level genome assembly of the parasitoid wasp Eretmocerus hayati.</title>
        <authorList>
            <person name="Zhong Y."/>
            <person name="Liu S."/>
            <person name="Liu Y."/>
        </authorList>
    </citation>
    <scope>NUCLEOTIDE SEQUENCE</scope>
    <source>
        <strain evidence="1">ZJU_SS_LIU_2023</strain>
    </source>
</reference>
<evidence type="ECO:0000313" key="1">
    <source>
        <dbReference type="EMBL" id="KAJ8674723.1"/>
    </source>
</evidence>
<dbReference type="EMBL" id="CM056742">
    <property type="protein sequence ID" value="KAJ8674723.1"/>
    <property type="molecule type" value="Genomic_DNA"/>
</dbReference>
<gene>
    <name evidence="1" type="ORF">QAD02_010509</name>
</gene>
<name>A0ACC2NU50_9HYME</name>
<accession>A0ACC2NU50</accession>
<sequence>MIRNQTDRVSRLRDCSSGFTSSDRRLASELVHQTNHTRSFWIVLNSIDVVAHRIIVSTDRIRLILVMERRYARRSKTASEVIQNLYLGIDVDARDGYGFTFLMNAIESQQIEIVEMLLRCGADLNLGYGAKDHGRPLFDAVEKGQTEIIRLLLNFGANIEVLETKCESIRLAIGWSDIMTFSYLLDMELDPNLSLSDNRYSESLLIGAVRNRLDTLVDKLLGYTIDLDVQDYDGKCALYYAVLHENVNIVRKLLDAGANPNMYDDDDHYLLATPIQTRNDEIVLMLIENGANMENIHVERRWANLALYTNQLGLFYKLVKKGANVNKHNILRESILDSCIECLQQKRYDKATCHLLMENLLRGDATVRSMRMFPFVPISIYSIGSRPILQLLLDQRMMMMIRDVSDSSLLPVHEALHNTDMNMITFLVRDLRVTDSEDRTAVMMAAALDLVPQIQLLQDLGADMNHRSNNGGSLLQHSVQPHCTGHAFEWLINESDMDTILEVLDSPQVLVMRIYAEYILRHITLTHANTDYDMIDNRTENSSESKKKFYKRCKEEIKLLRQTMVGGINLSILMSLEEDSKLGRNKLMRTYIASKKKFDKTFPIFHLELREKFRRAEKVQNLIYKASSKMCKKTHRD</sequence>
<organism evidence="1 2">
    <name type="scientific">Eretmocerus hayati</name>
    <dbReference type="NCBI Taxonomy" id="131215"/>
    <lineage>
        <taxon>Eukaryota</taxon>
        <taxon>Metazoa</taxon>
        <taxon>Ecdysozoa</taxon>
        <taxon>Arthropoda</taxon>
        <taxon>Hexapoda</taxon>
        <taxon>Insecta</taxon>
        <taxon>Pterygota</taxon>
        <taxon>Neoptera</taxon>
        <taxon>Endopterygota</taxon>
        <taxon>Hymenoptera</taxon>
        <taxon>Apocrita</taxon>
        <taxon>Proctotrupomorpha</taxon>
        <taxon>Chalcidoidea</taxon>
        <taxon>Aphelinidae</taxon>
        <taxon>Aphelininae</taxon>
        <taxon>Eretmocerus</taxon>
    </lineage>
</organism>
<proteinExistence type="predicted"/>
<comment type="caution">
    <text evidence="1">The sequence shown here is derived from an EMBL/GenBank/DDBJ whole genome shotgun (WGS) entry which is preliminary data.</text>
</comment>